<organism evidence="2 3">
    <name type="scientific">Parthenolecanium corni</name>
    <dbReference type="NCBI Taxonomy" id="536013"/>
    <lineage>
        <taxon>Eukaryota</taxon>
        <taxon>Metazoa</taxon>
        <taxon>Ecdysozoa</taxon>
        <taxon>Arthropoda</taxon>
        <taxon>Hexapoda</taxon>
        <taxon>Insecta</taxon>
        <taxon>Pterygota</taxon>
        <taxon>Neoptera</taxon>
        <taxon>Paraneoptera</taxon>
        <taxon>Hemiptera</taxon>
        <taxon>Sternorrhyncha</taxon>
        <taxon>Coccoidea</taxon>
        <taxon>Coccidae</taxon>
        <taxon>Parthenolecanium</taxon>
    </lineage>
</organism>
<keyword evidence="1" id="KW-0812">Transmembrane</keyword>
<gene>
    <name evidence="2" type="ORF">V9T40_000546</name>
</gene>
<comment type="caution">
    <text evidence="2">The sequence shown here is derived from an EMBL/GenBank/DDBJ whole genome shotgun (WGS) entry which is preliminary data.</text>
</comment>
<protein>
    <submittedName>
        <fullName evidence="2">Uncharacterized protein</fullName>
    </submittedName>
</protein>
<dbReference type="AlphaFoldDB" id="A0AAN9T9Q3"/>
<evidence type="ECO:0000313" key="3">
    <source>
        <dbReference type="Proteomes" id="UP001367676"/>
    </source>
</evidence>
<keyword evidence="1" id="KW-1133">Transmembrane helix</keyword>
<accession>A0AAN9T9Q3</accession>
<keyword evidence="1" id="KW-0472">Membrane</keyword>
<reference evidence="2 3" key="1">
    <citation type="submission" date="2024-03" db="EMBL/GenBank/DDBJ databases">
        <title>Adaptation during the transition from Ophiocordyceps entomopathogen to insect associate is accompanied by gene loss and intensified selection.</title>
        <authorList>
            <person name="Ward C.M."/>
            <person name="Onetto C.A."/>
            <person name="Borneman A.R."/>
        </authorList>
    </citation>
    <scope>NUCLEOTIDE SEQUENCE [LARGE SCALE GENOMIC DNA]</scope>
    <source>
        <strain evidence="2">AWRI1</strain>
        <tissue evidence="2">Single Adult Female</tissue>
    </source>
</reference>
<evidence type="ECO:0000256" key="1">
    <source>
        <dbReference type="SAM" id="Phobius"/>
    </source>
</evidence>
<sequence>MVSLRKHYPVRYVGFLFVLLLFATICIYYGSYSNMANISSTPSGFGTQLVSGSSAALQMKRKADYDVPESWVPAYGKITARTCPSIPQAKATIETVDEYSKFEFEVRIFQFYATGNFSRMYLG</sequence>
<dbReference type="Proteomes" id="UP001367676">
    <property type="component" value="Unassembled WGS sequence"/>
</dbReference>
<keyword evidence="3" id="KW-1185">Reference proteome</keyword>
<evidence type="ECO:0000313" key="2">
    <source>
        <dbReference type="EMBL" id="KAK7579917.1"/>
    </source>
</evidence>
<proteinExistence type="predicted"/>
<dbReference type="EMBL" id="JBBCAQ010000034">
    <property type="protein sequence ID" value="KAK7579917.1"/>
    <property type="molecule type" value="Genomic_DNA"/>
</dbReference>
<feature type="transmembrane region" description="Helical" evidence="1">
    <location>
        <begin position="12"/>
        <end position="32"/>
    </location>
</feature>
<name>A0AAN9T9Q3_9HEMI</name>